<organism evidence="2 3">
    <name type="scientific">Rhizosphaericola mali</name>
    <dbReference type="NCBI Taxonomy" id="2545455"/>
    <lineage>
        <taxon>Bacteria</taxon>
        <taxon>Pseudomonadati</taxon>
        <taxon>Bacteroidota</taxon>
        <taxon>Chitinophagia</taxon>
        <taxon>Chitinophagales</taxon>
        <taxon>Chitinophagaceae</taxon>
        <taxon>Rhizosphaericola</taxon>
    </lineage>
</organism>
<proteinExistence type="predicted"/>
<feature type="transmembrane region" description="Helical" evidence="1">
    <location>
        <begin position="319"/>
        <end position="337"/>
    </location>
</feature>
<feature type="transmembrane region" description="Helical" evidence="1">
    <location>
        <begin position="108"/>
        <end position="125"/>
    </location>
</feature>
<evidence type="ECO:0000313" key="3">
    <source>
        <dbReference type="Proteomes" id="UP000292424"/>
    </source>
</evidence>
<dbReference type="KEGG" id="arac:E0W69_015485"/>
<feature type="transmembrane region" description="Helical" evidence="1">
    <location>
        <begin position="344"/>
        <end position="361"/>
    </location>
</feature>
<accession>A0A5P2GEG2</accession>
<dbReference type="AlphaFoldDB" id="A0A5P2GEG2"/>
<dbReference type="EMBL" id="CP044016">
    <property type="protein sequence ID" value="QES90001.1"/>
    <property type="molecule type" value="Genomic_DNA"/>
</dbReference>
<feature type="transmembrane region" description="Helical" evidence="1">
    <location>
        <begin position="79"/>
        <end position="96"/>
    </location>
</feature>
<name>A0A5P2GEG2_9BACT</name>
<dbReference type="Pfam" id="PF13687">
    <property type="entry name" value="DUF4153"/>
    <property type="match status" value="1"/>
</dbReference>
<protein>
    <submittedName>
        <fullName evidence="2">DUF4153 domain-containing protein</fullName>
    </submittedName>
</protein>
<feature type="transmembrane region" description="Helical" evidence="1">
    <location>
        <begin position="20"/>
        <end position="40"/>
    </location>
</feature>
<evidence type="ECO:0000313" key="2">
    <source>
        <dbReference type="EMBL" id="QES90001.1"/>
    </source>
</evidence>
<sequence length="600" mass="68824">MKFLSIRNIQKGLTNVIRRFPFELLIVLVAFITAILGIEANKNEEIYIRILVSCNIGLLLTLFVDILTEEANISGRKKWLFRLIAIGISIVLYYLLDISHYEINLYRVVAFSIAFHLLVALAPFLNKRGTSEDLWEYNKTIFLRILTSVLFSGVLYIGIALALSAIEKLWNVHVPSNTFFELFATIGILFNSLFFLAGVPTQFHLGEEKSAYPIGLKVFTQYILIPLMTLYMAILALYEIKIITQQVLPKGIVVWMVIGYAFFGILSLLLIYPIRKLQENKWIHTFSRIFYIVLIPFLVLLFIAIGIRIKHYGVTQERYSIVSIGIWLTLITVLLIIKPNTLKAIPATLCIFALVATYGPLSAPSISLRSQLNQLKSYIQNPKAKSNNPRSIVIYIVENFGMTALQSLTSTNLRQVDNVFLNKEKLDSNNYSRYTYQTEAVDTLVSILKIKKEANFYLNDYQTNYISLNRPSSNIIKTSGYDYLIDNLYDGITFNIDSQTFKFNRVNNNVTLAQNGILQFTISLNEYAKRVQALINENKIQIDATGNYNPNDSLLFIYKSNNKFNFTFWVNKFSYDSELLKQDEPQFMIFDADILIKNID</sequence>
<dbReference type="InterPro" id="IPR025291">
    <property type="entry name" value="DUF4153"/>
</dbReference>
<keyword evidence="1" id="KW-0812">Transmembrane</keyword>
<dbReference type="RefSeq" id="WP_131330957.1">
    <property type="nucleotide sequence ID" value="NZ_CP044016.1"/>
</dbReference>
<feature type="transmembrane region" description="Helical" evidence="1">
    <location>
        <begin position="219"/>
        <end position="240"/>
    </location>
</feature>
<keyword evidence="1" id="KW-1133">Transmembrane helix</keyword>
<feature type="transmembrane region" description="Helical" evidence="1">
    <location>
        <begin position="46"/>
        <end position="67"/>
    </location>
</feature>
<dbReference type="OrthoDB" id="9809196at2"/>
<gene>
    <name evidence="2" type="ORF">E0W69_015485</name>
</gene>
<feature type="transmembrane region" description="Helical" evidence="1">
    <location>
        <begin position="145"/>
        <end position="166"/>
    </location>
</feature>
<reference evidence="2 3" key="1">
    <citation type="submission" date="2019-09" db="EMBL/GenBank/DDBJ databases">
        <title>Complete genome sequence of Arachidicoccus sp. B3-10 isolated from apple orchard soil.</title>
        <authorList>
            <person name="Kim H.S."/>
            <person name="Han K.-I."/>
            <person name="Suh M.K."/>
            <person name="Lee K.C."/>
            <person name="Eom M.K."/>
            <person name="Kim J.-S."/>
            <person name="Kang S.W."/>
            <person name="Sin Y."/>
            <person name="Lee J.-S."/>
        </authorList>
    </citation>
    <scope>NUCLEOTIDE SEQUENCE [LARGE SCALE GENOMIC DNA]</scope>
    <source>
        <strain evidence="2 3">B3-10</strain>
    </source>
</reference>
<keyword evidence="1" id="KW-0472">Membrane</keyword>
<dbReference type="Proteomes" id="UP000292424">
    <property type="component" value="Chromosome"/>
</dbReference>
<feature type="transmembrane region" description="Helical" evidence="1">
    <location>
        <begin position="286"/>
        <end position="307"/>
    </location>
</feature>
<keyword evidence="3" id="KW-1185">Reference proteome</keyword>
<evidence type="ECO:0000256" key="1">
    <source>
        <dbReference type="SAM" id="Phobius"/>
    </source>
</evidence>
<feature type="transmembrane region" description="Helical" evidence="1">
    <location>
        <begin position="178"/>
        <end position="199"/>
    </location>
</feature>
<feature type="transmembrane region" description="Helical" evidence="1">
    <location>
        <begin position="252"/>
        <end position="274"/>
    </location>
</feature>